<proteinExistence type="predicted"/>
<dbReference type="RefSeq" id="WP_218116378.1">
    <property type="nucleotide sequence ID" value="NZ_CAJVAP010000041.1"/>
</dbReference>
<dbReference type="EMBL" id="CAJVAP010000041">
    <property type="protein sequence ID" value="CAG7621866.1"/>
    <property type="molecule type" value="Genomic_DNA"/>
</dbReference>
<protein>
    <submittedName>
        <fullName evidence="1">Uncharacterized protein</fullName>
    </submittedName>
</protein>
<gene>
    <name evidence="1" type="ORF">LEUCIP111803_02458</name>
</gene>
<evidence type="ECO:0000313" key="1">
    <source>
        <dbReference type="EMBL" id="CAG7621866.1"/>
    </source>
</evidence>
<name>A0A916NJ24_9MICO</name>
<accession>A0A916NJ24</accession>
<comment type="caution">
    <text evidence="1">The sequence shown here is derived from an EMBL/GenBank/DDBJ whole genome shotgun (WGS) entry which is preliminary data.</text>
</comment>
<dbReference type="Proteomes" id="UP000693892">
    <property type="component" value="Unassembled WGS sequence"/>
</dbReference>
<sequence length="117" mass="13004">MRGIDAQLARLREIARIERDVMLEQRGRAGEDPAVSLADMPSVDQLVVRELRDELLDARGQQAEFLLARLAGRASTPDAPVHRGNADRVEFELLREIAEAYPELAEAVWETAGELAV</sequence>
<keyword evidence="2" id="KW-1185">Reference proteome</keyword>
<organism evidence="1 2">
    <name type="scientific">Leucobacter soli</name>
    <dbReference type="NCBI Taxonomy" id="2812850"/>
    <lineage>
        <taxon>Bacteria</taxon>
        <taxon>Bacillati</taxon>
        <taxon>Actinomycetota</taxon>
        <taxon>Actinomycetes</taxon>
        <taxon>Micrococcales</taxon>
        <taxon>Microbacteriaceae</taxon>
        <taxon>Leucobacter</taxon>
    </lineage>
</organism>
<evidence type="ECO:0000313" key="2">
    <source>
        <dbReference type="Proteomes" id="UP000693892"/>
    </source>
</evidence>
<dbReference type="AlphaFoldDB" id="A0A916NJ24"/>
<reference evidence="1" key="1">
    <citation type="submission" date="2021-06" db="EMBL/GenBank/DDBJ databases">
        <authorList>
            <person name="Criscuolo A."/>
        </authorList>
    </citation>
    <scope>NUCLEOTIDE SEQUENCE</scope>
    <source>
        <strain evidence="1">CIP111803</strain>
    </source>
</reference>